<sequence length="30" mass="3519">MDKGVSFSLPSYLVVFFVILFQFLFQVSFL</sequence>
<protein>
    <submittedName>
        <fullName evidence="2">Uncharacterized protein</fullName>
    </submittedName>
</protein>
<keyword evidence="1" id="KW-0812">Transmembrane</keyword>
<comment type="caution">
    <text evidence="2">The sequence shown here is derived from an EMBL/GenBank/DDBJ whole genome shotgun (WGS) entry which is preliminary data.</text>
</comment>
<name>A0ABQ8BE90_BRANA</name>
<evidence type="ECO:0000313" key="3">
    <source>
        <dbReference type="Proteomes" id="UP000824890"/>
    </source>
</evidence>
<keyword evidence="3" id="KW-1185">Reference proteome</keyword>
<reference evidence="2 3" key="1">
    <citation type="submission" date="2021-05" db="EMBL/GenBank/DDBJ databases">
        <title>Genome Assembly of Synthetic Allotetraploid Brassica napus Reveals Homoeologous Exchanges between Subgenomes.</title>
        <authorList>
            <person name="Davis J.T."/>
        </authorList>
    </citation>
    <scope>NUCLEOTIDE SEQUENCE [LARGE SCALE GENOMIC DNA]</scope>
    <source>
        <strain evidence="3">cv. Da-Ae</strain>
        <tissue evidence="2">Seedling</tissue>
    </source>
</reference>
<proteinExistence type="predicted"/>
<evidence type="ECO:0000256" key="1">
    <source>
        <dbReference type="SAM" id="Phobius"/>
    </source>
</evidence>
<gene>
    <name evidence="2" type="ORF">HID58_042632</name>
</gene>
<keyword evidence="1" id="KW-1133">Transmembrane helix</keyword>
<dbReference type="EMBL" id="JAGKQM010000011">
    <property type="protein sequence ID" value="KAH0903129.1"/>
    <property type="molecule type" value="Genomic_DNA"/>
</dbReference>
<evidence type="ECO:0000313" key="2">
    <source>
        <dbReference type="EMBL" id="KAH0903129.1"/>
    </source>
</evidence>
<accession>A0ABQ8BE90</accession>
<organism evidence="2 3">
    <name type="scientific">Brassica napus</name>
    <name type="common">Rape</name>
    <dbReference type="NCBI Taxonomy" id="3708"/>
    <lineage>
        <taxon>Eukaryota</taxon>
        <taxon>Viridiplantae</taxon>
        <taxon>Streptophyta</taxon>
        <taxon>Embryophyta</taxon>
        <taxon>Tracheophyta</taxon>
        <taxon>Spermatophyta</taxon>
        <taxon>Magnoliopsida</taxon>
        <taxon>eudicotyledons</taxon>
        <taxon>Gunneridae</taxon>
        <taxon>Pentapetalae</taxon>
        <taxon>rosids</taxon>
        <taxon>malvids</taxon>
        <taxon>Brassicales</taxon>
        <taxon>Brassicaceae</taxon>
        <taxon>Brassiceae</taxon>
        <taxon>Brassica</taxon>
    </lineage>
</organism>
<feature type="transmembrane region" description="Helical" evidence="1">
    <location>
        <begin position="12"/>
        <end position="29"/>
    </location>
</feature>
<keyword evidence="1" id="KW-0472">Membrane</keyword>
<dbReference type="Proteomes" id="UP000824890">
    <property type="component" value="Unassembled WGS sequence"/>
</dbReference>